<gene>
    <name evidence="7" type="primary">RvY_17197-1</name>
    <name evidence="7" type="synonym">RvY_17197.1</name>
    <name evidence="7" type="ORF">RvY_17197</name>
</gene>
<comment type="subcellular location">
    <subcellularLocation>
        <location evidence="1">Cytoplasm</location>
    </subcellularLocation>
</comment>
<accession>A0A1D1W5A9</accession>
<evidence type="ECO:0000313" key="7">
    <source>
        <dbReference type="EMBL" id="GAV07358.1"/>
    </source>
</evidence>
<feature type="domain" description="CAP-Gly" evidence="6">
    <location>
        <begin position="181"/>
        <end position="223"/>
    </location>
</feature>
<dbReference type="InterPro" id="IPR045172">
    <property type="entry name" value="TBCB_Ubl"/>
</dbReference>
<dbReference type="GO" id="GO:0007021">
    <property type="term" value="P:tubulin complex assembly"/>
    <property type="evidence" value="ECO:0007669"/>
    <property type="project" value="InterPro"/>
</dbReference>
<dbReference type="PROSITE" id="PS50245">
    <property type="entry name" value="CAP_GLY_2"/>
    <property type="match status" value="1"/>
</dbReference>
<dbReference type="AlphaFoldDB" id="A0A1D1W5A9"/>
<dbReference type="OrthoDB" id="5295208at2759"/>
<evidence type="ECO:0000259" key="6">
    <source>
        <dbReference type="PROSITE" id="PS50245"/>
    </source>
</evidence>
<dbReference type="GO" id="GO:0035371">
    <property type="term" value="C:microtubule plus-end"/>
    <property type="evidence" value="ECO:0007669"/>
    <property type="project" value="TreeGrafter"/>
</dbReference>
<dbReference type="Gene3D" id="2.30.30.190">
    <property type="entry name" value="CAP Gly-rich-like domain"/>
    <property type="match status" value="1"/>
</dbReference>
<dbReference type="PANTHER" id="PTHR18916">
    <property type="entry name" value="DYNACTIN 1-RELATED MICROTUBULE-BINDING"/>
    <property type="match status" value="1"/>
</dbReference>
<dbReference type="Gene3D" id="3.10.20.90">
    <property type="entry name" value="Phosphatidylinositol 3-kinase Catalytic Subunit, Chain A, domain 1"/>
    <property type="match status" value="1"/>
</dbReference>
<evidence type="ECO:0000256" key="4">
    <source>
        <dbReference type="ARBA" id="ARBA00025779"/>
    </source>
</evidence>
<comment type="caution">
    <text evidence="7">The sequence shown here is derived from an EMBL/GenBank/DDBJ whole genome shotgun (WGS) entry which is preliminary data.</text>
</comment>
<evidence type="ECO:0008006" key="9">
    <source>
        <dbReference type="Google" id="ProtNLM"/>
    </source>
</evidence>
<dbReference type="InterPro" id="IPR000938">
    <property type="entry name" value="CAP-Gly_domain"/>
</dbReference>
<dbReference type="CDD" id="cd01789">
    <property type="entry name" value="Ubl_TBCB"/>
    <property type="match status" value="1"/>
</dbReference>
<dbReference type="SMART" id="SM01052">
    <property type="entry name" value="CAP_GLY"/>
    <property type="match status" value="1"/>
</dbReference>
<dbReference type="PROSITE" id="PS00845">
    <property type="entry name" value="CAP_GLY_1"/>
    <property type="match status" value="1"/>
</dbReference>
<evidence type="ECO:0000259" key="5">
    <source>
        <dbReference type="PROSITE" id="PS50053"/>
    </source>
</evidence>
<dbReference type="GO" id="GO:0007023">
    <property type="term" value="P:post-chaperonin tubulin folding pathway"/>
    <property type="evidence" value="ECO:0007669"/>
    <property type="project" value="InterPro"/>
</dbReference>
<reference evidence="7 8" key="1">
    <citation type="journal article" date="2016" name="Nat. Commun.">
        <title>Extremotolerant tardigrade genome and improved radiotolerance of human cultured cells by tardigrade-unique protein.</title>
        <authorList>
            <person name="Hashimoto T."/>
            <person name="Horikawa D.D."/>
            <person name="Saito Y."/>
            <person name="Kuwahara H."/>
            <person name="Kozuka-Hata H."/>
            <person name="Shin-I T."/>
            <person name="Minakuchi Y."/>
            <person name="Ohishi K."/>
            <person name="Motoyama A."/>
            <person name="Aizu T."/>
            <person name="Enomoto A."/>
            <person name="Kondo K."/>
            <person name="Tanaka S."/>
            <person name="Hara Y."/>
            <person name="Koshikawa S."/>
            <person name="Sagara H."/>
            <person name="Miura T."/>
            <person name="Yokobori S."/>
            <person name="Miyagawa K."/>
            <person name="Suzuki Y."/>
            <person name="Kubo T."/>
            <person name="Oyama M."/>
            <person name="Kohara Y."/>
            <person name="Fujiyama A."/>
            <person name="Arakawa K."/>
            <person name="Katayama T."/>
            <person name="Toyoda A."/>
            <person name="Kunieda T."/>
        </authorList>
    </citation>
    <scope>NUCLEOTIDE SEQUENCE [LARGE SCALE GENOMIC DNA]</scope>
    <source>
        <strain evidence="7 8">YOKOZUNA-1</strain>
    </source>
</reference>
<dbReference type="GO" id="GO:0031122">
    <property type="term" value="P:cytoplasmic microtubule organization"/>
    <property type="evidence" value="ECO:0007669"/>
    <property type="project" value="TreeGrafter"/>
</dbReference>
<evidence type="ECO:0000256" key="1">
    <source>
        <dbReference type="ARBA" id="ARBA00004496"/>
    </source>
</evidence>
<dbReference type="InterPro" id="IPR000626">
    <property type="entry name" value="Ubiquitin-like_dom"/>
</dbReference>
<dbReference type="InterPro" id="IPR036859">
    <property type="entry name" value="CAP-Gly_dom_sf"/>
</dbReference>
<dbReference type="InterPro" id="IPR029071">
    <property type="entry name" value="Ubiquitin-like_domsf"/>
</dbReference>
<dbReference type="SUPFAM" id="SSF54236">
    <property type="entry name" value="Ubiquitin-like"/>
    <property type="match status" value="1"/>
</dbReference>
<dbReference type="EMBL" id="BDGG01000015">
    <property type="protein sequence ID" value="GAV07358.1"/>
    <property type="molecule type" value="Genomic_DNA"/>
</dbReference>
<organism evidence="7 8">
    <name type="scientific">Ramazzottius varieornatus</name>
    <name type="common">Water bear</name>
    <name type="synonym">Tardigrade</name>
    <dbReference type="NCBI Taxonomy" id="947166"/>
    <lineage>
        <taxon>Eukaryota</taxon>
        <taxon>Metazoa</taxon>
        <taxon>Ecdysozoa</taxon>
        <taxon>Tardigrada</taxon>
        <taxon>Eutardigrada</taxon>
        <taxon>Parachela</taxon>
        <taxon>Hypsibioidea</taxon>
        <taxon>Ramazzottiidae</taxon>
        <taxon>Ramazzottius</taxon>
    </lineage>
</organism>
<dbReference type="GO" id="GO:0043014">
    <property type="term" value="F:alpha-tubulin binding"/>
    <property type="evidence" value="ECO:0007669"/>
    <property type="project" value="InterPro"/>
</dbReference>
<dbReference type="PROSITE" id="PS50053">
    <property type="entry name" value="UBIQUITIN_2"/>
    <property type="match status" value="1"/>
</dbReference>
<dbReference type="GO" id="GO:0005938">
    <property type="term" value="C:cell cortex"/>
    <property type="evidence" value="ECO:0007669"/>
    <property type="project" value="TreeGrafter"/>
</dbReference>
<keyword evidence="8" id="KW-1185">Reference proteome</keyword>
<sequence>MEAGAAAPMVNVLITTAFNSFSTERRFASDHTIGQLKNLLEGLTGASPSSMQLTLLKKDGTLVGALSNDGATLQQAGIQNGMTIKVTDPSVRVGEFEDLSNVKKFELSDEAYADRSESLRAFKQRNKMGQFDEEKQKELKEEEAKKEAEAQHKTDAMQVGNRCLVTVVGQPHKKGTVMYKGTASFKPGLWVGVKYDEPLGKHDGSVDGKRYFECPPKYGAFVRPEHVEVGDYPEDDILQEI</sequence>
<dbReference type="GO" id="GO:0005829">
    <property type="term" value="C:cytosol"/>
    <property type="evidence" value="ECO:0007669"/>
    <property type="project" value="UniProtKB-ARBA"/>
</dbReference>
<dbReference type="PANTHER" id="PTHR18916:SF85">
    <property type="entry name" value="TUBULIN-FOLDING COFACTOR B"/>
    <property type="match status" value="1"/>
</dbReference>
<evidence type="ECO:0000256" key="3">
    <source>
        <dbReference type="ARBA" id="ARBA00023186"/>
    </source>
</evidence>
<dbReference type="Pfam" id="PF14560">
    <property type="entry name" value="Ubiquitin_2"/>
    <property type="match status" value="1"/>
</dbReference>
<dbReference type="Proteomes" id="UP000186922">
    <property type="component" value="Unassembled WGS sequence"/>
</dbReference>
<name>A0A1D1W5A9_RAMVA</name>
<evidence type="ECO:0000256" key="2">
    <source>
        <dbReference type="ARBA" id="ARBA00022490"/>
    </source>
</evidence>
<feature type="domain" description="Ubiquitin-like" evidence="5">
    <location>
        <begin position="10"/>
        <end position="86"/>
    </location>
</feature>
<dbReference type="Pfam" id="PF01302">
    <property type="entry name" value="CAP_GLY"/>
    <property type="match status" value="1"/>
</dbReference>
<comment type="similarity">
    <text evidence="4">Belongs to the TBCB family.</text>
</comment>
<keyword evidence="3" id="KW-0143">Chaperone</keyword>
<keyword evidence="2" id="KW-0963">Cytoplasm</keyword>
<proteinExistence type="inferred from homology"/>
<evidence type="ECO:0000313" key="8">
    <source>
        <dbReference type="Proteomes" id="UP000186922"/>
    </source>
</evidence>
<dbReference type="GO" id="GO:0051010">
    <property type="term" value="F:microtubule plus-end binding"/>
    <property type="evidence" value="ECO:0007669"/>
    <property type="project" value="TreeGrafter"/>
</dbReference>
<dbReference type="SUPFAM" id="SSF74924">
    <property type="entry name" value="Cap-Gly domain"/>
    <property type="match status" value="1"/>
</dbReference>
<dbReference type="FunFam" id="2.30.30.190:FF:000013">
    <property type="entry name" value="Tubulin-folding cofactor B"/>
    <property type="match status" value="1"/>
</dbReference>
<dbReference type="STRING" id="947166.A0A1D1W5A9"/>
<protein>
    <recommendedName>
        <fullName evidence="9">CAP-Gly domain-containing protein</fullName>
    </recommendedName>
</protein>
<dbReference type="GO" id="GO:0005634">
    <property type="term" value="C:nucleus"/>
    <property type="evidence" value="ECO:0007669"/>
    <property type="project" value="TreeGrafter"/>
</dbReference>